<dbReference type="WBParaSite" id="JU765_v2.g20660.t1">
    <property type="protein sequence ID" value="JU765_v2.g20660.t1"/>
    <property type="gene ID" value="JU765_v2.g20660"/>
</dbReference>
<reference evidence="2" key="1">
    <citation type="submission" date="2022-11" db="UniProtKB">
        <authorList>
            <consortium name="WormBaseParasite"/>
        </authorList>
    </citation>
    <scope>IDENTIFICATION</scope>
</reference>
<evidence type="ECO:0000313" key="1">
    <source>
        <dbReference type="Proteomes" id="UP000887576"/>
    </source>
</evidence>
<sequence>MHLMQSVWSNQPVNFGRVFEFWAPHIIDLAVKLELIKEPDNNSADDVSYCAAFAVFELLQYYTNKKKNNSPFDVLMEEKNMGSLAAMLCKKLAKNKPQPMIMILNTFTGRQYAIAVHEGFPVRGTMADAMRSLMEIYYIFSIKYRTAENFYYLMEQLAGLKSVKVTNARMRLCYALMKVAQEADQTPQFDSFIDIPDSSNCRNQESQSRNETNEESESRNNNNEESQSRNVTNEESQSRSDDHEESQSGRSHEDQ</sequence>
<name>A0AC34QZJ7_9BILA</name>
<proteinExistence type="predicted"/>
<protein>
    <submittedName>
        <fullName evidence="2">Uncharacterized protein</fullName>
    </submittedName>
</protein>
<accession>A0AC34QZJ7</accession>
<evidence type="ECO:0000313" key="2">
    <source>
        <dbReference type="WBParaSite" id="JU765_v2.g20660.t1"/>
    </source>
</evidence>
<organism evidence="1 2">
    <name type="scientific">Panagrolaimus sp. JU765</name>
    <dbReference type="NCBI Taxonomy" id="591449"/>
    <lineage>
        <taxon>Eukaryota</taxon>
        <taxon>Metazoa</taxon>
        <taxon>Ecdysozoa</taxon>
        <taxon>Nematoda</taxon>
        <taxon>Chromadorea</taxon>
        <taxon>Rhabditida</taxon>
        <taxon>Tylenchina</taxon>
        <taxon>Panagrolaimomorpha</taxon>
        <taxon>Panagrolaimoidea</taxon>
        <taxon>Panagrolaimidae</taxon>
        <taxon>Panagrolaimus</taxon>
    </lineage>
</organism>
<dbReference type="Proteomes" id="UP000887576">
    <property type="component" value="Unplaced"/>
</dbReference>